<organism evidence="1 2">
    <name type="scientific">Symbiodinium microadriaticum</name>
    <name type="common">Dinoflagellate</name>
    <name type="synonym">Zooxanthella microadriatica</name>
    <dbReference type="NCBI Taxonomy" id="2951"/>
    <lineage>
        <taxon>Eukaryota</taxon>
        <taxon>Sar</taxon>
        <taxon>Alveolata</taxon>
        <taxon>Dinophyceae</taxon>
        <taxon>Suessiales</taxon>
        <taxon>Symbiodiniaceae</taxon>
        <taxon>Symbiodinium</taxon>
    </lineage>
</organism>
<dbReference type="OrthoDB" id="438610at2759"/>
<dbReference type="EMBL" id="LSRX01000770">
    <property type="protein sequence ID" value="OLP89260.1"/>
    <property type="molecule type" value="Genomic_DNA"/>
</dbReference>
<gene>
    <name evidence="1" type="ORF">AK812_SmicGene29297</name>
</gene>
<evidence type="ECO:0000313" key="1">
    <source>
        <dbReference type="EMBL" id="OLP89260.1"/>
    </source>
</evidence>
<keyword evidence="2" id="KW-1185">Reference proteome</keyword>
<sequence length="176" mass="19929">MTAGMLTFEGGTYPSLNLKAYNGRLFLQYFNIVLRATLAAATDLESALAKELQLASSACTALCSFLDVMERSPRQLLPEQAEKMHSAVVLFVKLYQILVLHSHRRGTAPRWKVVPKFHSLLHVAEDQRKELINGRCYNTFLDEDYVGVFKLLCVQAPKNMLEFRPLESEKLKAPNI</sequence>
<dbReference type="AlphaFoldDB" id="A0A1Q9D244"/>
<dbReference type="Proteomes" id="UP000186817">
    <property type="component" value="Unassembled WGS sequence"/>
</dbReference>
<name>A0A1Q9D244_SYMMI</name>
<reference evidence="1 2" key="1">
    <citation type="submission" date="2016-02" db="EMBL/GenBank/DDBJ databases">
        <title>Genome analysis of coral dinoflagellate symbionts highlights evolutionary adaptations to a symbiotic lifestyle.</title>
        <authorList>
            <person name="Aranda M."/>
            <person name="Li Y."/>
            <person name="Liew Y.J."/>
            <person name="Baumgarten S."/>
            <person name="Simakov O."/>
            <person name="Wilson M."/>
            <person name="Piel J."/>
            <person name="Ashoor H."/>
            <person name="Bougouffa S."/>
            <person name="Bajic V.B."/>
            <person name="Ryu T."/>
            <person name="Ravasi T."/>
            <person name="Bayer T."/>
            <person name="Micklem G."/>
            <person name="Kim H."/>
            <person name="Bhak J."/>
            <person name="Lajeunesse T.C."/>
            <person name="Voolstra C.R."/>
        </authorList>
    </citation>
    <scope>NUCLEOTIDE SEQUENCE [LARGE SCALE GENOMIC DNA]</scope>
    <source>
        <strain evidence="1 2">CCMP2467</strain>
    </source>
</reference>
<protein>
    <submittedName>
        <fullName evidence="1">Uncharacterized protein</fullName>
    </submittedName>
</protein>
<proteinExistence type="predicted"/>
<accession>A0A1Q9D244</accession>
<comment type="caution">
    <text evidence="1">The sequence shown here is derived from an EMBL/GenBank/DDBJ whole genome shotgun (WGS) entry which is preliminary data.</text>
</comment>
<evidence type="ECO:0000313" key="2">
    <source>
        <dbReference type="Proteomes" id="UP000186817"/>
    </source>
</evidence>